<reference evidence="6" key="1">
    <citation type="journal article" date="2014" name="Front. Microbiol.">
        <title>High frequency of phylogenetically diverse reductive dehalogenase-homologous genes in deep subseafloor sedimentary metagenomes.</title>
        <authorList>
            <person name="Kawai M."/>
            <person name="Futagami T."/>
            <person name="Toyoda A."/>
            <person name="Takaki Y."/>
            <person name="Nishi S."/>
            <person name="Hori S."/>
            <person name="Arai W."/>
            <person name="Tsubouchi T."/>
            <person name="Morono Y."/>
            <person name="Uchiyama I."/>
            <person name="Ito T."/>
            <person name="Fujiyama A."/>
            <person name="Inagaki F."/>
            <person name="Takami H."/>
        </authorList>
    </citation>
    <scope>NUCLEOTIDE SEQUENCE</scope>
    <source>
        <strain evidence="6">Expedition CK06-06</strain>
    </source>
</reference>
<comment type="subcellular location">
    <subcellularLocation>
        <location evidence="1">Membrane</location>
        <topology evidence="1">Multi-pass membrane protein</topology>
    </subcellularLocation>
</comment>
<keyword evidence="2 5" id="KW-0812">Transmembrane</keyword>
<dbReference type="AlphaFoldDB" id="X0TBF5"/>
<feature type="non-terminal residue" evidence="6">
    <location>
        <position position="1"/>
    </location>
</feature>
<keyword evidence="3 5" id="KW-1133">Transmembrane helix</keyword>
<feature type="transmembrane region" description="Helical" evidence="5">
    <location>
        <begin position="32"/>
        <end position="52"/>
    </location>
</feature>
<dbReference type="InterPro" id="IPR051598">
    <property type="entry name" value="TSUP/Inactive_protease-like"/>
</dbReference>
<dbReference type="PANTHER" id="PTHR43701:SF12">
    <property type="entry name" value="MEMBRANE TRANSPORTER PROTEIN YTNM-RELATED"/>
    <property type="match status" value="1"/>
</dbReference>
<evidence type="ECO:0000313" key="6">
    <source>
        <dbReference type="EMBL" id="GAF84651.1"/>
    </source>
</evidence>
<feature type="transmembrane region" description="Helical" evidence="5">
    <location>
        <begin position="64"/>
        <end position="82"/>
    </location>
</feature>
<dbReference type="Pfam" id="PF01925">
    <property type="entry name" value="TauE"/>
    <property type="match status" value="1"/>
</dbReference>
<evidence type="ECO:0000256" key="2">
    <source>
        <dbReference type="ARBA" id="ARBA00022692"/>
    </source>
</evidence>
<evidence type="ECO:0000256" key="3">
    <source>
        <dbReference type="ARBA" id="ARBA00022989"/>
    </source>
</evidence>
<sequence>THVAVGTDLFQIVFTSSNVAFQQAIVNHNVDIMLAVLLMIGAAIGAQIGARLSGRLEGYQLRTILGAIVVIVMVKLLLDLLLEPSSLFGVAPVSGGGH</sequence>
<keyword evidence="4 5" id="KW-0472">Membrane</keyword>
<protein>
    <recommendedName>
        <fullName evidence="7">Membrane transporter protein</fullName>
    </recommendedName>
</protein>
<dbReference type="EMBL" id="BARS01002371">
    <property type="protein sequence ID" value="GAF84651.1"/>
    <property type="molecule type" value="Genomic_DNA"/>
</dbReference>
<gene>
    <name evidence="6" type="ORF">S01H1_04494</name>
</gene>
<name>X0TBF5_9ZZZZ</name>
<accession>X0TBF5</accession>
<evidence type="ECO:0000256" key="5">
    <source>
        <dbReference type="SAM" id="Phobius"/>
    </source>
</evidence>
<comment type="caution">
    <text evidence="6">The sequence shown here is derived from an EMBL/GenBank/DDBJ whole genome shotgun (WGS) entry which is preliminary data.</text>
</comment>
<dbReference type="InterPro" id="IPR002781">
    <property type="entry name" value="TM_pro_TauE-like"/>
</dbReference>
<proteinExistence type="predicted"/>
<dbReference type="GO" id="GO:0016020">
    <property type="term" value="C:membrane"/>
    <property type="evidence" value="ECO:0007669"/>
    <property type="project" value="UniProtKB-SubCell"/>
</dbReference>
<evidence type="ECO:0000256" key="1">
    <source>
        <dbReference type="ARBA" id="ARBA00004141"/>
    </source>
</evidence>
<evidence type="ECO:0008006" key="7">
    <source>
        <dbReference type="Google" id="ProtNLM"/>
    </source>
</evidence>
<organism evidence="6">
    <name type="scientific">marine sediment metagenome</name>
    <dbReference type="NCBI Taxonomy" id="412755"/>
    <lineage>
        <taxon>unclassified sequences</taxon>
        <taxon>metagenomes</taxon>
        <taxon>ecological metagenomes</taxon>
    </lineage>
</organism>
<dbReference type="PANTHER" id="PTHR43701">
    <property type="entry name" value="MEMBRANE TRANSPORTER PROTEIN MJ0441-RELATED"/>
    <property type="match status" value="1"/>
</dbReference>
<evidence type="ECO:0000256" key="4">
    <source>
        <dbReference type="ARBA" id="ARBA00023136"/>
    </source>
</evidence>